<name>A0ACB8SGJ4_9AGAM</name>
<accession>A0ACB8SGJ4</accession>
<gene>
    <name evidence="1" type="ORF">BV25DRAFT_1767236</name>
</gene>
<dbReference type="Proteomes" id="UP000814140">
    <property type="component" value="Unassembled WGS sequence"/>
</dbReference>
<feature type="non-terminal residue" evidence="1">
    <location>
        <position position="1"/>
    </location>
</feature>
<evidence type="ECO:0000313" key="2">
    <source>
        <dbReference type="Proteomes" id="UP000814140"/>
    </source>
</evidence>
<comment type="caution">
    <text evidence="1">The sequence shown here is derived from an EMBL/GenBank/DDBJ whole genome shotgun (WGS) entry which is preliminary data.</text>
</comment>
<protein>
    <submittedName>
        <fullName evidence="1">Uncharacterized protein</fullName>
    </submittedName>
</protein>
<keyword evidence="2" id="KW-1185">Reference proteome</keyword>
<organism evidence="1 2">
    <name type="scientific">Artomyces pyxidatus</name>
    <dbReference type="NCBI Taxonomy" id="48021"/>
    <lineage>
        <taxon>Eukaryota</taxon>
        <taxon>Fungi</taxon>
        <taxon>Dikarya</taxon>
        <taxon>Basidiomycota</taxon>
        <taxon>Agaricomycotina</taxon>
        <taxon>Agaricomycetes</taxon>
        <taxon>Russulales</taxon>
        <taxon>Auriscalpiaceae</taxon>
        <taxon>Artomyces</taxon>
    </lineage>
</organism>
<reference evidence="1" key="1">
    <citation type="submission" date="2021-03" db="EMBL/GenBank/DDBJ databases">
        <authorList>
            <consortium name="DOE Joint Genome Institute"/>
            <person name="Ahrendt S."/>
            <person name="Looney B.P."/>
            <person name="Miyauchi S."/>
            <person name="Morin E."/>
            <person name="Drula E."/>
            <person name="Courty P.E."/>
            <person name="Chicoki N."/>
            <person name="Fauchery L."/>
            <person name="Kohler A."/>
            <person name="Kuo A."/>
            <person name="Labutti K."/>
            <person name="Pangilinan J."/>
            <person name="Lipzen A."/>
            <person name="Riley R."/>
            <person name="Andreopoulos W."/>
            <person name="He G."/>
            <person name="Johnson J."/>
            <person name="Barry K.W."/>
            <person name="Grigoriev I.V."/>
            <person name="Nagy L."/>
            <person name="Hibbett D."/>
            <person name="Henrissat B."/>
            <person name="Matheny P.B."/>
            <person name="Labbe J."/>
            <person name="Martin F."/>
        </authorList>
    </citation>
    <scope>NUCLEOTIDE SEQUENCE</scope>
    <source>
        <strain evidence="1">HHB10654</strain>
    </source>
</reference>
<dbReference type="EMBL" id="MU277296">
    <property type="protein sequence ID" value="KAI0055337.1"/>
    <property type="molecule type" value="Genomic_DNA"/>
</dbReference>
<sequence length="120" mass="13634">AALKERGTGEKLSIAGAARKFDVTLSTLRRRFYGLSKAPHAAHEDQQHLNEAQEDVLVKWLEHLGHTGHAISKKSIRPKVYALCGRFPNKKWITRFLSRHPELVLARPTTIDQKRAQAFN</sequence>
<evidence type="ECO:0000313" key="1">
    <source>
        <dbReference type="EMBL" id="KAI0055337.1"/>
    </source>
</evidence>
<feature type="non-terminal residue" evidence="1">
    <location>
        <position position="120"/>
    </location>
</feature>
<reference evidence="1" key="2">
    <citation type="journal article" date="2022" name="New Phytol.">
        <title>Evolutionary transition to the ectomycorrhizal habit in the genomes of a hyperdiverse lineage of mushroom-forming fungi.</title>
        <authorList>
            <person name="Looney B."/>
            <person name="Miyauchi S."/>
            <person name="Morin E."/>
            <person name="Drula E."/>
            <person name="Courty P.E."/>
            <person name="Kohler A."/>
            <person name="Kuo A."/>
            <person name="LaButti K."/>
            <person name="Pangilinan J."/>
            <person name="Lipzen A."/>
            <person name="Riley R."/>
            <person name="Andreopoulos W."/>
            <person name="He G."/>
            <person name="Johnson J."/>
            <person name="Nolan M."/>
            <person name="Tritt A."/>
            <person name="Barry K.W."/>
            <person name="Grigoriev I.V."/>
            <person name="Nagy L.G."/>
            <person name="Hibbett D."/>
            <person name="Henrissat B."/>
            <person name="Matheny P.B."/>
            <person name="Labbe J."/>
            <person name="Martin F.M."/>
        </authorList>
    </citation>
    <scope>NUCLEOTIDE SEQUENCE</scope>
    <source>
        <strain evidence="1">HHB10654</strain>
    </source>
</reference>
<proteinExistence type="predicted"/>